<keyword evidence="5" id="KW-0411">Iron-sulfur</keyword>
<accession>A0A517MVB8</accession>
<dbReference type="EMBL" id="CP036263">
    <property type="protein sequence ID" value="QDS98833.1"/>
    <property type="molecule type" value="Genomic_DNA"/>
</dbReference>
<dbReference type="GO" id="GO:0016491">
    <property type="term" value="F:oxidoreductase activity"/>
    <property type="evidence" value="ECO:0007669"/>
    <property type="project" value="UniProtKB-KW"/>
</dbReference>
<dbReference type="Gene3D" id="3.50.50.60">
    <property type="entry name" value="FAD/NAD(P)-binding domain"/>
    <property type="match status" value="1"/>
</dbReference>
<dbReference type="RefSeq" id="WP_145060095.1">
    <property type="nucleotide sequence ID" value="NZ_CP036263.1"/>
</dbReference>
<dbReference type="PANTHER" id="PTHR43498:SF1">
    <property type="entry name" value="COB--COM HETERODISULFIDE REDUCTASE IRON-SULFUR SUBUNIT A"/>
    <property type="match status" value="1"/>
</dbReference>
<dbReference type="Proteomes" id="UP000319852">
    <property type="component" value="Chromosome"/>
</dbReference>
<keyword evidence="3" id="KW-0560">Oxidoreductase</keyword>
<dbReference type="PANTHER" id="PTHR43498">
    <property type="entry name" value="FERREDOXIN:COB-COM HETERODISULFIDE REDUCTASE SUBUNIT A"/>
    <property type="match status" value="1"/>
</dbReference>
<evidence type="ECO:0000256" key="4">
    <source>
        <dbReference type="ARBA" id="ARBA00023004"/>
    </source>
</evidence>
<keyword evidence="7" id="KW-1185">Reference proteome</keyword>
<dbReference type="InterPro" id="IPR036188">
    <property type="entry name" value="FAD/NAD-bd_sf"/>
</dbReference>
<dbReference type="AlphaFoldDB" id="A0A517MVB8"/>
<dbReference type="KEGG" id="amob:HG15A2_21180"/>
<dbReference type="OrthoDB" id="287984at2"/>
<dbReference type="GO" id="GO:0051539">
    <property type="term" value="F:4 iron, 4 sulfur cluster binding"/>
    <property type="evidence" value="ECO:0007669"/>
    <property type="project" value="UniProtKB-KW"/>
</dbReference>
<evidence type="ECO:0000313" key="6">
    <source>
        <dbReference type="EMBL" id="QDS98833.1"/>
    </source>
</evidence>
<evidence type="ECO:0000256" key="1">
    <source>
        <dbReference type="ARBA" id="ARBA00022485"/>
    </source>
</evidence>
<dbReference type="Pfam" id="PF12831">
    <property type="entry name" value="FAD_oxidored"/>
    <property type="match status" value="1"/>
</dbReference>
<gene>
    <name evidence="6" type="ORF">HG15A2_21180</name>
</gene>
<sequence length="557" mass="61665">MLLHRILLIVLAVSLLGVTDNARSSQVYQAEVLVYGGTSGGVASAVRVGRAGKSVILVEPGRHLGGMTSGGLSWTDIGSSGERIRAVGGIAQEVYRRIGAHYKMAPGTELEPPRSDDPTRSGVDFAKPPSLAFEPKVAEQVFNQLAAEANVDLRFGSHLVSVVKKDNRIHEIVLKNGNVFRARIFIDATYEGDLLAAAGVSYTVGREANALYDETINGVQPPATNPRGGQFQAKVDPYREPGQPASGVLPYLLKDERLGKRGVADNRVQSYNYRVTLTDQPENRLPIEPPEKYDPAHYELLARWIVAREAAGRKLTLRSFLKYDPLQNGKYDFNNRWAISTDFLGGADEYPNANPQQRARIAKQHEDYLRGFFHFLATSAQSPPQVRQEMQRFGLCRDEFIDNAGWPHQLYVREARRMVSDFVMTEGHVTGEQVAPQTIGLGTYNVDLHAVRRLIYKQQPVNEGSIGVGVKQPYPIGYGAITPRQEECDNLYATFAVSASHVAFGSIRMEPVFMTLSHSAGIAATLAINADIPVQEVDYKVLREHLLQDKLILEWEE</sequence>
<dbReference type="InterPro" id="IPR039650">
    <property type="entry name" value="HdrA-like"/>
</dbReference>
<keyword evidence="4" id="KW-0408">Iron</keyword>
<dbReference type="GO" id="GO:0046872">
    <property type="term" value="F:metal ion binding"/>
    <property type="evidence" value="ECO:0007669"/>
    <property type="project" value="UniProtKB-KW"/>
</dbReference>
<evidence type="ECO:0000313" key="7">
    <source>
        <dbReference type="Proteomes" id="UP000319852"/>
    </source>
</evidence>
<reference evidence="6 7" key="1">
    <citation type="submission" date="2019-02" db="EMBL/GenBank/DDBJ databases">
        <title>Deep-cultivation of Planctomycetes and their phenomic and genomic characterization uncovers novel biology.</title>
        <authorList>
            <person name="Wiegand S."/>
            <person name="Jogler M."/>
            <person name="Boedeker C."/>
            <person name="Pinto D."/>
            <person name="Vollmers J."/>
            <person name="Rivas-Marin E."/>
            <person name="Kohn T."/>
            <person name="Peeters S.H."/>
            <person name="Heuer A."/>
            <person name="Rast P."/>
            <person name="Oberbeckmann S."/>
            <person name="Bunk B."/>
            <person name="Jeske O."/>
            <person name="Meyerdierks A."/>
            <person name="Storesund J.E."/>
            <person name="Kallscheuer N."/>
            <person name="Luecker S."/>
            <person name="Lage O.M."/>
            <person name="Pohl T."/>
            <person name="Merkel B.J."/>
            <person name="Hornburger P."/>
            <person name="Mueller R.-W."/>
            <person name="Bruemmer F."/>
            <person name="Labrenz M."/>
            <person name="Spormann A.M."/>
            <person name="Op den Camp H."/>
            <person name="Overmann J."/>
            <person name="Amann R."/>
            <person name="Jetten M.S.M."/>
            <person name="Mascher T."/>
            <person name="Medema M.H."/>
            <person name="Devos D.P."/>
            <person name="Kaster A.-K."/>
            <person name="Ovreas L."/>
            <person name="Rohde M."/>
            <person name="Galperin M.Y."/>
            <person name="Jogler C."/>
        </authorList>
    </citation>
    <scope>NUCLEOTIDE SEQUENCE [LARGE SCALE GENOMIC DNA]</scope>
    <source>
        <strain evidence="6 7">HG15A2</strain>
    </source>
</reference>
<protein>
    <submittedName>
        <fullName evidence="6">FAD dependent oxidoreductase</fullName>
    </submittedName>
</protein>
<dbReference type="SUPFAM" id="SSF51905">
    <property type="entry name" value="FAD/NAD(P)-binding domain"/>
    <property type="match status" value="1"/>
</dbReference>
<name>A0A517MVB8_9BACT</name>
<evidence type="ECO:0000256" key="5">
    <source>
        <dbReference type="ARBA" id="ARBA00023014"/>
    </source>
</evidence>
<evidence type="ECO:0000256" key="2">
    <source>
        <dbReference type="ARBA" id="ARBA00022723"/>
    </source>
</evidence>
<evidence type="ECO:0000256" key="3">
    <source>
        <dbReference type="ARBA" id="ARBA00023002"/>
    </source>
</evidence>
<proteinExistence type="predicted"/>
<keyword evidence="1" id="KW-0004">4Fe-4S</keyword>
<keyword evidence="2" id="KW-0479">Metal-binding</keyword>
<organism evidence="6 7">
    <name type="scientific">Adhaeretor mobilis</name>
    <dbReference type="NCBI Taxonomy" id="1930276"/>
    <lineage>
        <taxon>Bacteria</taxon>
        <taxon>Pseudomonadati</taxon>
        <taxon>Planctomycetota</taxon>
        <taxon>Planctomycetia</taxon>
        <taxon>Pirellulales</taxon>
        <taxon>Lacipirellulaceae</taxon>
        <taxon>Adhaeretor</taxon>
    </lineage>
</organism>